<keyword evidence="2" id="KW-1185">Reference proteome</keyword>
<protein>
    <submittedName>
        <fullName evidence="1">Uncharacterized protein</fullName>
    </submittedName>
</protein>
<comment type="caution">
    <text evidence="1">The sequence shown here is derived from an EMBL/GenBank/DDBJ whole genome shotgun (WGS) entry which is preliminary data.</text>
</comment>
<dbReference type="EMBL" id="MU394289">
    <property type="protein sequence ID" value="KAI6090800.1"/>
    <property type="molecule type" value="Genomic_DNA"/>
</dbReference>
<evidence type="ECO:0000313" key="1">
    <source>
        <dbReference type="EMBL" id="KAI6090800.1"/>
    </source>
</evidence>
<reference evidence="1 2" key="1">
    <citation type="journal article" date="2022" name="New Phytol.">
        <title>Ecological generalism drives hyperdiversity of secondary metabolite gene clusters in xylarialean endophytes.</title>
        <authorList>
            <person name="Franco M.E.E."/>
            <person name="Wisecaver J.H."/>
            <person name="Arnold A.E."/>
            <person name="Ju Y.M."/>
            <person name="Slot J.C."/>
            <person name="Ahrendt S."/>
            <person name="Moore L.P."/>
            <person name="Eastman K.E."/>
            <person name="Scott K."/>
            <person name="Konkel Z."/>
            <person name="Mondo S.J."/>
            <person name="Kuo A."/>
            <person name="Hayes R.D."/>
            <person name="Haridas S."/>
            <person name="Andreopoulos B."/>
            <person name="Riley R."/>
            <person name="LaButti K."/>
            <person name="Pangilinan J."/>
            <person name="Lipzen A."/>
            <person name="Amirebrahimi M."/>
            <person name="Yan J."/>
            <person name="Adam C."/>
            <person name="Keymanesh K."/>
            <person name="Ng V."/>
            <person name="Louie K."/>
            <person name="Northen T."/>
            <person name="Drula E."/>
            <person name="Henrissat B."/>
            <person name="Hsieh H.M."/>
            <person name="Youens-Clark K."/>
            <person name="Lutzoni F."/>
            <person name="Miadlikowska J."/>
            <person name="Eastwood D.C."/>
            <person name="Hamelin R.C."/>
            <person name="Grigoriev I.V."/>
            <person name="U'Ren J.M."/>
        </authorList>
    </citation>
    <scope>NUCLEOTIDE SEQUENCE [LARGE SCALE GENOMIC DNA]</scope>
    <source>
        <strain evidence="1 2">ER1909</strain>
    </source>
</reference>
<name>A0ACC0DE77_9PEZI</name>
<sequence>MRWVGHHASQSALGESLIPSNRARLTLKCEIQACIPLSKILGEGDIVVLLTPVVQPVQPDGGNSDDPFEPLGRALAARHPWIRHVPYTTRGGITSTHVGFIKRAKIIIFVISGPPSSGQPSQVEMGMMARMVGDQRPQIIVACQNVHDLGLTESNFPTIVQLPGYLPSDLQAAAAVLFGETTASGTTGLDVQSLMIEPKFWPPENWDGLNVAPIHELWNQCLPDNFHLEKFPLQSLLQRDGYAMHFVVKLPGTGEVVGFCATYTTFVDREGERLIGSLALIIVKPAYRHRGIGLSLYDHAIKQLKRIRGVDRIQLGSTFPRLLSGIPAGFSSESWFQRRGWQMDGQGPGRGQDICDWILKIDDWPSGGLSASAGLTFRQGTFDDFNLIADFVEKESARKDYTGWYDQYMNLAHDGRISDIILGMERSEIVASALIYTPHEVSSLAQDLPWARTIGPDVGGVACICIADGNPAMTTSKDTVMIRLLDACVTVLREQGMNRVFLDAVRGGYEGFQSMGFQKWAIYRDLWQKI</sequence>
<gene>
    <name evidence="1" type="ORF">F4821DRAFT_274343</name>
</gene>
<evidence type="ECO:0000313" key="2">
    <source>
        <dbReference type="Proteomes" id="UP001497680"/>
    </source>
</evidence>
<dbReference type="Proteomes" id="UP001497680">
    <property type="component" value="Unassembled WGS sequence"/>
</dbReference>
<proteinExistence type="predicted"/>
<accession>A0ACC0DE77</accession>
<organism evidence="1 2">
    <name type="scientific">Hypoxylon rubiginosum</name>
    <dbReference type="NCBI Taxonomy" id="110542"/>
    <lineage>
        <taxon>Eukaryota</taxon>
        <taxon>Fungi</taxon>
        <taxon>Dikarya</taxon>
        <taxon>Ascomycota</taxon>
        <taxon>Pezizomycotina</taxon>
        <taxon>Sordariomycetes</taxon>
        <taxon>Xylariomycetidae</taxon>
        <taxon>Xylariales</taxon>
        <taxon>Hypoxylaceae</taxon>
        <taxon>Hypoxylon</taxon>
    </lineage>
</organism>